<evidence type="ECO:0000256" key="4">
    <source>
        <dbReference type="SAM" id="Coils"/>
    </source>
</evidence>
<keyword evidence="6" id="KW-1185">Reference proteome</keyword>
<dbReference type="PROSITE" id="PS50088">
    <property type="entry name" value="ANK_REPEAT"/>
    <property type="match status" value="3"/>
</dbReference>
<organism evidence="5 6">
    <name type="scientific">Anaeramoeba flamelloides</name>
    <dbReference type="NCBI Taxonomy" id="1746091"/>
    <lineage>
        <taxon>Eukaryota</taxon>
        <taxon>Metamonada</taxon>
        <taxon>Anaeramoebidae</taxon>
        <taxon>Anaeramoeba</taxon>
    </lineage>
</organism>
<dbReference type="Pfam" id="PF00023">
    <property type="entry name" value="Ank"/>
    <property type="match status" value="1"/>
</dbReference>
<evidence type="ECO:0000313" key="6">
    <source>
        <dbReference type="Proteomes" id="UP001150062"/>
    </source>
</evidence>
<feature type="coiled-coil region" evidence="4">
    <location>
        <begin position="565"/>
        <end position="592"/>
    </location>
</feature>
<dbReference type="EMBL" id="JAOAOG010000168">
    <property type="protein sequence ID" value="KAJ6243522.1"/>
    <property type="molecule type" value="Genomic_DNA"/>
</dbReference>
<name>A0ABQ8YG30_9EUKA</name>
<dbReference type="InterPro" id="IPR051165">
    <property type="entry name" value="Multifunctional_ANK_Repeat"/>
</dbReference>
<evidence type="ECO:0000256" key="1">
    <source>
        <dbReference type="ARBA" id="ARBA00022737"/>
    </source>
</evidence>
<dbReference type="PANTHER" id="PTHR24123:SF33">
    <property type="entry name" value="PROTEIN HOS4"/>
    <property type="match status" value="1"/>
</dbReference>
<evidence type="ECO:0000256" key="2">
    <source>
        <dbReference type="ARBA" id="ARBA00023043"/>
    </source>
</evidence>
<accession>A0ABQ8YG30</accession>
<proteinExistence type="predicted"/>
<reference evidence="5" key="1">
    <citation type="submission" date="2022-08" db="EMBL/GenBank/DDBJ databases">
        <title>Novel sulfate-reducing endosymbionts in the free-living metamonad Anaeramoeba.</title>
        <authorList>
            <person name="Jerlstrom-Hultqvist J."/>
            <person name="Cepicka I."/>
            <person name="Gallot-Lavallee L."/>
            <person name="Salas-Leiva D."/>
            <person name="Curtis B.A."/>
            <person name="Zahonova K."/>
            <person name="Pipaliya S."/>
            <person name="Dacks J."/>
            <person name="Roger A.J."/>
        </authorList>
    </citation>
    <scope>NUCLEOTIDE SEQUENCE</scope>
    <source>
        <strain evidence="5">Schooner1</strain>
    </source>
</reference>
<sequence>MELIKCRSNINALNGDGCTPLHLLCRSSDDHELIRFLLENNANPNHKTDESYTALHIACKFNPRIEIIKNLHEFGAALGITTDEEMLTALHLLCEFNPDYDILKFLIEKGAKVNALDKDNNTPLHLFLYQPNISVDVLKLLINNGADYTIKNTDKQSALHLAIVNKHVESFELIENQQVFNLLNKTQKYENQRKQILSSLEAIEETVFDCQAFLYQLPLSESKLDHLSEIIMNKIKEIEETNNLINNFSEQIGNYDSKKFSKLRINFEEITKKLKSSKKTQRQCQIISDIQQQIIQNEKQWKFYSCFYNELNLFVLDSRNWGTYIPSIEGEALTSELRDDLPIFGGIVPYDTTILHSYKCDLTQIKKFVTHPDLINPIVDTTMCEKISSTLTLHYAELFKREDITNSTIPLVSNIINAYIIILQNIHKDKSLSLQQFTERVIEDGKQFKLKDDFNSSLQEIINEKKNIRNMEKGRKKRKPIEWSWRELINIIDKTVIDFELIQNKIRSRQGNKKFMNQELEKERETETETQSQIENKIDIEKEIEKEIEVEKESEKGKEKSQMQMQTQMEMEMELQARANEMENKSNNSESEDSSEIELNSKLNHTKYESDEFLNSSEKNLLNLELKQKISKLEKIVEKKNIIIKEKDLLIQKLEKQLNEQKILNEQLLKKN</sequence>
<feature type="repeat" description="ANK" evidence="3">
    <location>
        <begin position="85"/>
        <end position="118"/>
    </location>
</feature>
<feature type="repeat" description="ANK" evidence="3">
    <location>
        <begin position="119"/>
        <end position="153"/>
    </location>
</feature>
<keyword evidence="1" id="KW-0677">Repeat</keyword>
<comment type="caution">
    <text evidence="5">The sequence shown here is derived from an EMBL/GenBank/DDBJ whole genome shotgun (WGS) entry which is preliminary data.</text>
</comment>
<dbReference type="SMART" id="SM00248">
    <property type="entry name" value="ANK"/>
    <property type="match status" value="5"/>
</dbReference>
<keyword evidence="2 3" id="KW-0040">ANK repeat</keyword>
<protein>
    <recommendedName>
        <fullName evidence="7">Ankyrin repeat protein</fullName>
    </recommendedName>
</protein>
<dbReference type="Gene3D" id="1.25.40.20">
    <property type="entry name" value="Ankyrin repeat-containing domain"/>
    <property type="match status" value="1"/>
</dbReference>
<feature type="repeat" description="ANK" evidence="3">
    <location>
        <begin position="16"/>
        <end position="49"/>
    </location>
</feature>
<evidence type="ECO:0000313" key="5">
    <source>
        <dbReference type="EMBL" id="KAJ6243522.1"/>
    </source>
</evidence>
<dbReference type="Pfam" id="PF12796">
    <property type="entry name" value="Ank_2"/>
    <property type="match status" value="1"/>
</dbReference>
<evidence type="ECO:0008006" key="7">
    <source>
        <dbReference type="Google" id="ProtNLM"/>
    </source>
</evidence>
<dbReference type="SUPFAM" id="SSF48403">
    <property type="entry name" value="Ankyrin repeat"/>
    <property type="match status" value="1"/>
</dbReference>
<dbReference type="PROSITE" id="PS50297">
    <property type="entry name" value="ANK_REP_REGION"/>
    <property type="match status" value="2"/>
</dbReference>
<dbReference type="InterPro" id="IPR002110">
    <property type="entry name" value="Ankyrin_rpt"/>
</dbReference>
<evidence type="ECO:0000256" key="3">
    <source>
        <dbReference type="PROSITE-ProRule" id="PRU00023"/>
    </source>
</evidence>
<dbReference type="Proteomes" id="UP001150062">
    <property type="component" value="Unassembled WGS sequence"/>
</dbReference>
<gene>
    <name evidence="5" type="ORF">M0813_21959</name>
</gene>
<keyword evidence="4" id="KW-0175">Coiled coil</keyword>
<dbReference type="PANTHER" id="PTHR24123">
    <property type="entry name" value="ANKYRIN REPEAT-CONTAINING"/>
    <property type="match status" value="1"/>
</dbReference>
<dbReference type="InterPro" id="IPR036770">
    <property type="entry name" value="Ankyrin_rpt-contain_sf"/>
</dbReference>
<feature type="coiled-coil region" evidence="4">
    <location>
        <begin position="644"/>
        <end position="671"/>
    </location>
</feature>